<accession>B9WFX0</accession>
<dbReference type="eggNOG" id="ENOG502RZQS">
    <property type="taxonomic scope" value="Eukaryota"/>
</dbReference>
<keyword evidence="2 5" id="KW-0812">Transmembrane</keyword>
<dbReference type="KEGG" id="cdu:CD36_42600"/>
<evidence type="ECO:0000256" key="3">
    <source>
        <dbReference type="ARBA" id="ARBA00022989"/>
    </source>
</evidence>
<organism evidence="8 9">
    <name type="scientific">Candida dubliniensis (strain CD36 / ATCC MYA-646 / CBS 7987 / NCPF 3949 / NRRL Y-17841)</name>
    <name type="common">Yeast</name>
    <dbReference type="NCBI Taxonomy" id="573826"/>
    <lineage>
        <taxon>Eukaryota</taxon>
        <taxon>Fungi</taxon>
        <taxon>Dikarya</taxon>
        <taxon>Ascomycota</taxon>
        <taxon>Saccharomycotina</taxon>
        <taxon>Pichiomycetes</taxon>
        <taxon>Debaryomycetaceae</taxon>
        <taxon>Candida/Lodderomyces clade</taxon>
        <taxon>Candida</taxon>
    </lineage>
</organism>
<dbReference type="PANTHER" id="PTHR21324:SF2">
    <property type="entry name" value="EG:22E5.9 PROTEIN"/>
    <property type="match status" value="1"/>
</dbReference>
<dbReference type="EMBL" id="FM992691">
    <property type="protein sequence ID" value="CAX42139.1"/>
    <property type="molecule type" value="Genomic_DNA"/>
</dbReference>
<evidence type="ECO:0000256" key="5">
    <source>
        <dbReference type="SAM" id="Phobius"/>
    </source>
</evidence>
<keyword evidence="9" id="KW-1185">Reference proteome</keyword>
<reference evidence="8 9" key="1">
    <citation type="journal article" date="2009" name="Genome Res.">
        <title>Comparative genomics of the fungal pathogens Candida dubliniensis and Candida albicans.</title>
        <authorList>
            <person name="Jackson A.P."/>
            <person name="Gamble J.A."/>
            <person name="Yeomans T."/>
            <person name="Moran G.P."/>
            <person name="Saunders D."/>
            <person name="Harris D."/>
            <person name="Aslett M."/>
            <person name="Barrell J.F."/>
            <person name="Butler G."/>
            <person name="Citiulo F."/>
            <person name="Coleman D.C."/>
            <person name="de Groot P.W.J."/>
            <person name="Goodwin T.J."/>
            <person name="Quail M.A."/>
            <person name="McQuillan J."/>
            <person name="Munro C.A."/>
            <person name="Pain A."/>
            <person name="Poulter R.T."/>
            <person name="Rajandream M.A."/>
            <person name="Renauld H."/>
            <person name="Spiering M.J."/>
            <person name="Tivey A."/>
            <person name="Gow N.A.R."/>
            <person name="Barrell B."/>
            <person name="Sullivan D.J."/>
            <person name="Berriman M."/>
        </authorList>
    </citation>
    <scope>NUCLEOTIDE SEQUENCE [LARGE SCALE GENOMIC DNA]</scope>
    <source>
        <strain evidence="9">CD36 / ATCC MYA-646 / CBS 7987 / NCPF 3949 / NRRL Y-17841</strain>
    </source>
</reference>
<dbReference type="PANTHER" id="PTHR21324">
    <property type="entry name" value="FASTING-INDUCIBLE INTEGRAL MEMBRANE PROTEIN TM6P1-RELATED"/>
    <property type="match status" value="1"/>
</dbReference>
<keyword evidence="8" id="KW-0418">Kinase</keyword>
<feature type="transmembrane region" description="Helical" evidence="5">
    <location>
        <begin position="108"/>
        <end position="129"/>
    </location>
</feature>
<dbReference type="CGD" id="CAL0000163017">
    <property type="gene designation" value="Cd36_42600"/>
</dbReference>
<protein>
    <submittedName>
        <fullName evidence="8">Suppressor of four kinase protein, putative</fullName>
    </submittedName>
</protein>
<dbReference type="AlphaFoldDB" id="B9WFX0"/>
<feature type="transmembrane region" description="Helical" evidence="5">
    <location>
        <begin position="12"/>
        <end position="39"/>
    </location>
</feature>
<name>B9WFX0_CANDC</name>
<dbReference type="GeneID" id="8047671"/>
<dbReference type="Pfam" id="PF10277">
    <property type="entry name" value="Frag1"/>
    <property type="match status" value="1"/>
</dbReference>
<evidence type="ECO:0000256" key="4">
    <source>
        <dbReference type="ARBA" id="ARBA00023136"/>
    </source>
</evidence>
<proteinExistence type="predicted"/>
<evidence type="ECO:0000256" key="1">
    <source>
        <dbReference type="ARBA" id="ARBA00004127"/>
    </source>
</evidence>
<comment type="subcellular location">
    <subcellularLocation>
        <location evidence="1">Endomembrane system</location>
        <topology evidence="1">Multi-pass membrane protein</topology>
    </subcellularLocation>
</comment>
<dbReference type="VEuPathDB" id="FungiDB:CD36_42600"/>
<sequence length="320" mass="36564">MSSKPLIRFQVIHYYLIPIIALIVWWGMLIAMLSCWGAQGRPIYSFMNGKYQNPVYISDIGATNLQPLFISCTGFQAIFFVGTLIMGAYLRYKSGKIQPYISKHQPRLAIASIICATIGQLGILFVAIFNTKNFHPVHISMVGVFIAFCFLACVCDFAISFIFGTHPSKLDPVHDQVVFGTSKYANLYFVSFMMKLIWLFAAVAFAICFGIYMKTGQNSKSAVFEWLISFWYGLLLVMWSMDLLPSALRKYRFKHPDRYPRYVQYHGNINYNNNNNNKNKANDDYESQWMKDAREGNSFSEIDDNQTYVGNGGPMSPRVL</sequence>
<evidence type="ECO:0000256" key="2">
    <source>
        <dbReference type="ARBA" id="ARBA00022692"/>
    </source>
</evidence>
<evidence type="ECO:0000313" key="7">
    <source>
        <dbReference type="CGD" id="CAL0000163017"/>
    </source>
</evidence>
<keyword evidence="4 5" id="KW-0472">Membrane</keyword>
<evidence type="ECO:0000313" key="9">
    <source>
        <dbReference type="Proteomes" id="UP000002605"/>
    </source>
</evidence>
<dbReference type="HOGENOM" id="CLU_050573_1_1_1"/>
<dbReference type="OrthoDB" id="10032492at2759"/>
<dbReference type="InterPro" id="IPR050911">
    <property type="entry name" value="DRAM/TMEM150_Autophagy_Mod"/>
</dbReference>
<dbReference type="Proteomes" id="UP000002605">
    <property type="component" value="Chromosome 4"/>
</dbReference>
<gene>
    <name evidence="7" type="ordered locus">Cd36_42600</name>
    <name evidence="8" type="ORF">CD36_42600</name>
</gene>
<dbReference type="InterPro" id="IPR019402">
    <property type="entry name" value="CWH43_N"/>
</dbReference>
<feature type="transmembrane region" description="Helical" evidence="5">
    <location>
        <begin position="185"/>
        <end position="212"/>
    </location>
</feature>
<dbReference type="RefSeq" id="XP_002419924.1">
    <property type="nucleotide sequence ID" value="XM_002419879.1"/>
</dbReference>
<feature type="transmembrane region" description="Helical" evidence="5">
    <location>
        <begin position="224"/>
        <end position="244"/>
    </location>
</feature>
<keyword evidence="8" id="KW-0808">Transferase</keyword>
<dbReference type="GO" id="GO:0016301">
    <property type="term" value="F:kinase activity"/>
    <property type="evidence" value="ECO:0007669"/>
    <property type="project" value="UniProtKB-KW"/>
</dbReference>
<evidence type="ECO:0000259" key="6">
    <source>
        <dbReference type="Pfam" id="PF10277"/>
    </source>
</evidence>
<dbReference type="GO" id="GO:0005886">
    <property type="term" value="C:plasma membrane"/>
    <property type="evidence" value="ECO:0007669"/>
    <property type="project" value="TreeGrafter"/>
</dbReference>
<feature type="transmembrane region" description="Helical" evidence="5">
    <location>
        <begin position="68"/>
        <end position="87"/>
    </location>
</feature>
<feature type="domain" description="CWH43-like N-terminal" evidence="6">
    <location>
        <begin position="14"/>
        <end position="244"/>
    </location>
</feature>
<keyword evidence="3 5" id="KW-1133">Transmembrane helix</keyword>
<dbReference type="GO" id="GO:0012505">
    <property type="term" value="C:endomembrane system"/>
    <property type="evidence" value="ECO:0007669"/>
    <property type="project" value="UniProtKB-SubCell"/>
</dbReference>
<dbReference type="PROSITE" id="PS51257">
    <property type="entry name" value="PROKAR_LIPOPROTEIN"/>
    <property type="match status" value="1"/>
</dbReference>
<evidence type="ECO:0000313" key="8">
    <source>
        <dbReference type="EMBL" id="CAX42139.1"/>
    </source>
</evidence>
<feature type="transmembrane region" description="Helical" evidence="5">
    <location>
        <begin position="141"/>
        <end position="164"/>
    </location>
</feature>